<evidence type="ECO:0000256" key="1">
    <source>
        <dbReference type="ARBA" id="ARBA00023157"/>
    </source>
</evidence>
<reference evidence="5" key="3">
    <citation type="submission" date="2025-09" db="UniProtKB">
        <authorList>
            <consortium name="Ensembl"/>
        </authorList>
    </citation>
    <scope>IDENTIFICATION</scope>
</reference>
<dbReference type="AlphaFoldDB" id="A0A4W5KJ06"/>
<dbReference type="Gene3D" id="3.40.50.10140">
    <property type="entry name" value="Toll/interleukin-1 receptor homology (TIR) domain"/>
    <property type="match status" value="1"/>
</dbReference>
<dbReference type="STRING" id="62062.ENSHHUP00000016327"/>
<keyword evidence="2" id="KW-0325">Glycoprotein</keyword>
<sequence length="442" mass="49820">IPWGYFSLGNKSTYFVIEGETLSLLAFHDLSELDWASLTEFTWYRNRTQELPSEEEHVDHHGQVLFFLPLAINDSAQYHSVLRTAADTCLMFVTEVIAYKASESAYNIAIPCPDCMEQLCQRGKGHLTWHKNFSLITNECENDVSSKEVVDIYACVCTWEHSGRVLNTSASRRLKVQINLPRDGSTENTDLCTTKKLKFEAFCGQGIEDNCHRGRGIFQSGSSSTAILTMTTVTMKDLQSEFKCVAMNDQKWISAVVTLKPKDYLFSVCGLLLFLLLAAVVVMVFAIDLALLFRGVFKHYGRSEDGKFYDAYVFYQMDGVDKGIEERVCHFVSSVLPTVLEQKCGFRLFIHGRDDLPVQDFSWCEMLPHSSTKAPASSLTFLGGMALALTLRSNRCQMCSMELRSGLFAGHGKTLTFLSCRKSRTERAVWLVPLSCWRVMSG</sequence>
<dbReference type="Proteomes" id="UP000314982">
    <property type="component" value="Unassembled WGS sequence"/>
</dbReference>
<dbReference type="PANTHER" id="PTHR11890:SF26">
    <property type="entry name" value="INTERLEUKIN-1 RECEPTOR TYPE 1"/>
    <property type="match status" value="1"/>
</dbReference>
<keyword evidence="4" id="KW-1133">Transmembrane helix</keyword>
<dbReference type="PANTHER" id="PTHR11890">
    <property type="entry name" value="INTERLEUKIN-1 RECEPTOR FAMILY MEMBER"/>
    <property type="match status" value="1"/>
</dbReference>
<evidence type="ECO:0000256" key="4">
    <source>
        <dbReference type="SAM" id="Phobius"/>
    </source>
</evidence>
<keyword evidence="4" id="KW-0472">Membrane</keyword>
<dbReference type="InterPro" id="IPR035897">
    <property type="entry name" value="Toll_tir_struct_dom_sf"/>
</dbReference>
<organism evidence="5 6">
    <name type="scientific">Hucho hucho</name>
    <name type="common">huchen</name>
    <dbReference type="NCBI Taxonomy" id="62062"/>
    <lineage>
        <taxon>Eukaryota</taxon>
        <taxon>Metazoa</taxon>
        <taxon>Chordata</taxon>
        <taxon>Craniata</taxon>
        <taxon>Vertebrata</taxon>
        <taxon>Euteleostomi</taxon>
        <taxon>Actinopterygii</taxon>
        <taxon>Neopterygii</taxon>
        <taxon>Teleostei</taxon>
        <taxon>Protacanthopterygii</taxon>
        <taxon>Salmoniformes</taxon>
        <taxon>Salmonidae</taxon>
        <taxon>Salmoninae</taxon>
        <taxon>Hucho</taxon>
    </lineage>
</organism>
<protein>
    <submittedName>
        <fullName evidence="5">Uncharacterized protein</fullName>
    </submittedName>
</protein>
<dbReference type="Gene3D" id="2.60.40.10">
    <property type="entry name" value="Immunoglobulins"/>
    <property type="match status" value="2"/>
</dbReference>
<keyword evidence="4" id="KW-0812">Transmembrane</keyword>
<keyword evidence="6" id="KW-1185">Reference proteome</keyword>
<reference evidence="6" key="1">
    <citation type="submission" date="2018-06" db="EMBL/GenBank/DDBJ databases">
        <title>Genome assembly of Danube salmon.</title>
        <authorList>
            <person name="Macqueen D.J."/>
            <person name="Gundappa M.K."/>
        </authorList>
    </citation>
    <scope>NUCLEOTIDE SEQUENCE [LARGE SCALE GENOMIC DNA]</scope>
</reference>
<dbReference type="InterPro" id="IPR015621">
    <property type="entry name" value="IL-1_rcpt_fam"/>
</dbReference>
<keyword evidence="1" id="KW-1015">Disulfide bond</keyword>
<evidence type="ECO:0000256" key="2">
    <source>
        <dbReference type="ARBA" id="ARBA00023180"/>
    </source>
</evidence>
<feature type="transmembrane region" description="Helical" evidence="4">
    <location>
        <begin position="264"/>
        <end position="293"/>
    </location>
</feature>
<reference evidence="5" key="2">
    <citation type="submission" date="2025-08" db="UniProtKB">
        <authorList>
            <consortium name="Ensembl"/>
        </authorList>
    </citation>
    <scope>IDENTIFICATION</scope>
</reference>
<accession>A0A4W5KJ06</accession>
<keyword evidence="3" id="KW-0393">Immunoglobulin domain</keyword>
<evidence type="ECO:0000313" key="6">
    <source>
        <dbReference type="Proteomes" id="UP000314982"/>
    </source>
</evidence>
<name>A0A4W5KJ06_9TELE</name>
<proteinExistence type="predicted"/>
<dbReference type="Ensembl" id="ENSHHUT00000016907.1">
    <property type="protein sequence ID" value="ENSHHUP00000016327.1"/>
    <property type="gene ID" value="ENSHHUG00000010130.1"/>
</dbReference>
<dbReference type="PRINTS" id="PR01537">
    <property type="entry name" value="INTRLKN1R1F"/>
</dbReference>
<evidence type="ECO:0000313" key="5">
    <source>
        <dbReference type="Ensembl" id="ENSHHUP00000016327.1"/>
    </source>
</evidence>
<evidence type="ECO:0000256" key="3">
    <source>
        <dbReference type="ARBA" id="ARBA00023319"/>
    </source>
</evidence>
<dbReference type="InterPro" id="IPR013783">
    <property type="entry name" value="Ig-like_fold"/>
</dbReference>
<dbReference type="GeneTree" id="ENSGT01120000273045"/>